<dbReference type="AlphaFoldDB" id="A0A6I6JVD2"/>
<keyword evidence="2" id="KW-1185">Reference proteome</keyword>
<dbReference type="InterPro" id="IPR017853">
    <property type="entry name" value="GH"/>
</dbReference>
<accession>A0A6I6JVD2</accession>
<dbReference type="Pfam" id="PF02065">
    <property type="entry name" value="Melibiase"/>
    <property type="match status" value="1"/>
</dbReference>
<organism evidence="1 2">
    <name type="scientific">Maribellus comscasis</name>
    <dbReference type="NCBI Taxonomy" id="2681766"/>
    <lineage>
        <taxon>Bacteria</taxon>
        <taxon>Pseudomonadati</taxon>
        <taxon>Bacteroidota</taxon>
        <taxon>Bacteroidia</taxon>
        <taxon>Marinilabiliales</taxon>
        <taxon>Prolixibacteraceae</taxon>
        <taxon>Maribellus</taxon>
    </lineage>
</organism>
<sequence length="695" mass="79818">MTGNKLKRRDFIQISGTVALGSAFIFPFEKVLANETDKKKEKGFKLSRPRWIIYENGSYDLISEEIILKNCRPSINGQGVMPRNVFLGDSPKGKRIVYELPEGFLMLDLKTNNDSISIGAELSGFSRAPRWFHPISQAEVFGVNRFFKQGYGTGNECGVFPIPRLEGLSGNILTNEATWSHDSYLSFAFLGKNETIAIGNIDHSRFLHRSTIYNRIHQKGLVNQIIDDEKIFFESGMLLEDIKIDNEYIKLPELYFYTGNRAYETMLELAWKISEGTNARQSSITSYHWTGKTGEANSFEKIQTKIDYLHNLEPSIPLHSVIINKGYCKIGDWLEPNENWPGGLDRAAREIFKDGYRAGIWIAPFVVAEDSKLFKQHPDWTIKNYQDKPIPHSIDGEGTFYALDGSHPGFQKYLRKVFGELRKSGYIFYETAYMDWGLIDSWDIKRAKPGRTSVQVFHDVLQLIREEIGMGSMWMMDRTPYGAAIGYADIVRINKTLQSPEEWNDPAIQNMIKESYYSHYFNNIFWQNSPGEIFLSDSGGNLSENEILSLALWQGILGGAIGTNEELDKLDSKQLRFFRFLEPNKRQQNAYLPFWPDEDEIKVAVRVYKQNRSWGVLFFNDKDSSVERTFNIADLIEKDDTFVYGWYPEVPIAFGRLAEIRITLKPHQSRLFYFSENNEYPPGDLTLGGKESDGL</sequence>
<gene>
    <name evidence="1" type="ORF">GM418_10765</name>
</gene>
<proteinExistence type="predicted"/>
<dbReference type="PROSITE" id="PS51318">
    <property type="entry name" value="TAT"/>
    <property type="match status" value="1"/>
</dbReference>
<evidence type="ECO:0000313" key="2">
    <source>
        <dbReference type="Proteomes" id="UP000428260"/>
    </source>
</evidence>
<reference evidence="1 2" key="1">
    <citation type="submission" date="2019-11" db="EMBL/GenBank/DDBJ databases">
        <authorList>
            <person name="Zheng R.K."/>
            <person name="Sun C.M."/>
        </authorList>
    </citation>
    <scope>NUCLEOTIDE SEQUENCE [LARGE SCALE GENOMIC DNA]</scope>
    <source>
        <strain evidence="1 2">WC007</strain>
    </source>
</reference>
<dbReference type="Gene3D" id="3.20.20.70">
    <property type="entry name" value="Aldolase class I"/>
    <property type="match status" value="1"/>
</dbReference>
<dbReference type="InterPro" id="IPR006311">
    <property type="entry name" value="TAT_signal"/>
</dbReference>
<name>A0A6I6JVD2_9BACT</name>
<evidence type="ECO:0000313" key="1">
    <source>
        <dbReference type="EMBL" id="QGY44122.1"/>
    </source>
</evidence>
<protein>
    <recommendedName>
        <fullName evidence="3">Alpha-galactosidase</fullName>
    </recommendedName>
</protein>
<dbReference type="KEGG" id="mcos:GM418_10765"/>
<evidence type="ECO:0008006" key="3">
    <source>
        <dbReference type="Google" id="ProtNLM"/>
    </source>
</evidence>
<dbReference type="Proteomes" id="UP000428260">
    <property type="component" value="Chromosome"/>
</dbReference>
<dbReference type="EMBL" id="CP046401">
    <property type="protein sequence ID" value="QGY44122.1"/>
    <property type="molecule type" value="Genomic_DNA"/>
</dbReference>
<dbReference type="SUPFAM" id="SSF51445">
    <property type="entry name" value="(Trans)glycosidases"/>
    <property type="match status" value="1"/>
</dbReference>
<dbReference type="RefSeq" id="WP_158865927.1">
    <property type="nucleotide sequence ID" value="NZ_CP046401.1"/>
</dbReference>
<dbReference type="InterPro" id="IPR013785">
    <property type="entry name" value="Aldolase_TIM"/>
</dbReference>